<proteinExistence type="predicted"/>
<organism evidence="4 5">
    <name type="scientific">Stentor coeruleus</name>
    <dbReference type="NCBI Taxonomy" id="5963"/>
    <lineage>
        <taxon>Eukaryota</taxon>
        <taxon>Sar</taxon>
        <taxon>Alveolata</taxon>
        <taxon>Ciliophora</taxon>
        <taxon>Postciliodesmatophora</taxon>
        <taxon>Heterotrichea</taxon>
        <taxon>Heterotrichida</taxon>
        <taxon>Stentoridae</taxon>
        <taxon>Stentor</taxon>
    </lineage>
</organism>
<keyword evidence="1 3" id="KW-0853">WD repeat</keyword>
<dbReference type="PANTHER" id="PTHR19855">
    <property type="entry name" value="WD40 REPEAT PROTEIN 12, 37"/>
    <property type="match status" value="1"/>
</dbReference>
<name>A0A1R2CXX8_9CILI</name>
<feature type="repeat" description="WD" evidence="3">
    <location>
        <begin position="83"/>
        <end position="124"/>
    </location>
</feature>
<dbReference type="InterPro" id="IPR036322">
    <property type="entry name" value="WD40_repeat_dom_sf"/>
</dbReference>
<evidence type="ECO:0000313" key="5">
    <source>
        <dbReference type="Proteomes" id="UP000187209"/>
    </source>
</evidence>
<dbReference type="InterPro" id="IPR015943">
    <property type="entry name" value="WD40/YVTN_repeat-like_dom_sf"/>
</dbReference>
<dbReference type="PANTHER" id="PTHR19855:SF11">
    <property type="entry name" value="RIBOSOME BIOGENESIS PROTEIN WDR12"/>
    <property type="match status" value="1"/>
</dbReference>
<dbReference type="SUPFAM" id="SSF50978">
    <property type="entry name" value="WD40 repeat-like"/>
    <property type="match status" value="1"/>
</dbReference>
<dbReference type="InterPro" id="IPR001680">
    <property type="entry name" value="WD40_rpt"/>
</dbReference>
<dbReference type="EMBL" id="MPUH01000035">
    <property type="protein sequence ID" value="OMJ93857.1"/>
    <property type="molecule type" value="Genomic_DNA"/>
</dbReference>
<dbReference type="InterPro" id="IPR019775">
    <property type="entry name" value="WD40_repeat_CS"/>
</dbReference>
<evidence type="ECO:0000256" key="1">
    <source>
        <dbReference type="ARBA" id="ARBA00022574"/>
    </source>
</evidence>
<comment type="caution">
    <text evidence="4">The sequence shown here is derived from an EMBL/GenBank/DDBJ whole genome shotgun (WGS) entry which is preliminary data.</text>
</comment>
<keyword evidence="5" id="KW-1185">Reference proteome</keyword>
<dbReference type="PROSITE" id="PS00678">
    <property type="entry name" value="WD_REPEATS_1"/>
    <property type="match status" value="1"/>
</dbReference>
<evidence type="ECO:0000256" key="3">
    <source>
        <dbReference type="PROSITE-ProRule" id="PRU00221"/>
    </source>
</evidence>
<evidence type="ECO:0000313" key="4">
    <source>
        <dbReference type="EMBL" id="OMJ93857.1"/>
    </source>
</evidence>
<sequence length="505" mass="56944">MDYTTMPNFHISTLPPISAASLNSQIIAAFPEHLALYSNNMHITDFDVFPVHIVKFPNTKQIICASLSTFFVYNIEEMKCVRTISAKNKIKSLCCHNNPALILTGEKDGFVKLWDLRRKDPTFEIRAHKKAVTALDSKQDFCVSGGKEGSVKVCDFRKLGFETVCCNERVTDMSICPSTDRIGVIHSNSLVRIYNLSSFETLQTLACVKSYILKYKTEGLYILSNNKFTVMNTLGLVHQSNTKWSYPLHLSSNNRVLSRELGIDVWEIHSSIRRSQGLDLAKLDEIEEAVNIRMTIESRALSERSFVTLDGGQNRSLGNIDQVSEGHNKTMFLLDKRTKITNELIELWELGGIGKIFPAITKCELAVQSSIFDNIFNTKPRADFVAVCNAGAILDICLRLAKSKNKYYAEVAGKCAGIVLMEISQELCASIATNLKVDKNEQVKCVKIFKQLESIVSALKQHKRGIVELNEIEFFIEKLSKRVSEIELPEEEELGFFPLNRSYPK</sequence>
<keyword evidence="2" id="KW-0677">Repeat</keyword>
<accession>A0A1R2CXX8</accession>
<gene>
    <name evidence="4" type="ORF">SteCoe_3046</name>
</gene>
<dbReference type="Pfam" id="PF00400">
    <property type="entry name" value="WD40"/>
    <property type="match status" value="2"/>
</dbReference>
<dbReference type="Gene3D" id="2.130.10.10">
    <property type="entry name" value="YVTN repeat-like/Quinoprotein amine dehydrogenase"/>
    <property type="match status" value="1"/>
</dbReference>
<dbReference type="SMART" id="SM00320">
    <property type="entry name" value="WD40"/>
    <property type="match status" value="3"/>
</dbReference>
<evidence type="ECO:0000256" key="2">
    <source>
        <dbReference type="ARBA" id="ARBA00022737"/>
    </source>
</evidence>
<reference evidence="4 5" key="1">
    <citation type="submission" date="2016-11" db="EMBL/GenBank/DDBJ databases">
        <title>The macronuclear genome of Stentor coeruleus: a giant cell with tiny introns.</title>
        <authorList>
            <person name="Slabodnick M."/>
            <person name="Ruby J.G."/>
            <person name="Reiff S.B."/>
            <person name="Swart E.C."/>
            <person name="Gosai S."/>
            <person name="Prabakaran S."/>
            <person name="Witkowska E."/>
            <person name="Larue G.E."/>
            <person name="Fisher S."/>
            <person name="Freeman R.M."/>
            <person name="Gunawardena J."/>
            <person name="Chu W."/>
            <person name="Stover N.A."/>
            <person name="Gregory B.D."/>
            <person name="Nowacki M."/>
            <person name="Derisi J."/>
            <person name="Roy S.W."/>
            <person name="Marshall W.F."/>
            <person name="Sood P."/>
        </authorList>
    </citation>
    <scope>NUCLEOTIDE SEQUENCE [LARGE SCALE GENOMIC DNA]</scope>
    <source>
        <strain evidence="4">WM001</strain>
    </source>
</reference>
<dbReference type="OrthoDB" id="538223at2759"/>
<dbReference type="Proteomes" id="UP000187209">
    <property type="component" value="Unassembled WGS sequence"/>
</dbReference>
<protein>
    <submittedName>
        <fullName evidence="4">Uncharacterized protein</fullName>
    </submittedName>
</protein>
<dbReference type="AlphaFoldDB" id="A0A1R2CXX8"/>
<dbReference type="PROSITE" id="PS50082">
    <property type="entry name" value="WD_REPEATS_2"/>
    <property type="match status" value="1"/>
</dbReference>